<evidence type="ECO:0000259" key="2">
    <source>
        <dbReference type="Pfam" id="PF22570"/>
    </source>
</evidence>
<comment type="caution">
    <text evidence="3">The sequence shown here is derived from an EMBL/GenBank/DDBJ whole genome shotgun (WGS) entry which is preliminary data.</text>
</comment>
<accession>A0A934J2E2</accession>
<gene>
    <name evidence="3" type="ORF">JFN88_02535</name>
</gene>
<evidence type="ECO:0000313" key="4">
    <source>
        <dbReference type="Proteomes" id="UP000640274"/>
    </source>
</evidence>
<dbReference type="InterPro" id="IPR054331">
    <property type="entry name" value="LiaF_TM"/>
</dbReference>
<feature type="domain" description="LiaF transmembrane" evidence="2">
    <location>
        <begin position="6"/>
        <end position="94"/>
    </location>
</feature>
<evidence type="ECO:0000256" key="1">
    <source>
        <dbReference type="SAM" id="Phobius"/>
    </source>
</evidence>
<evidence type="ECO:0000313" key="3">
    <source>
        <dbReference type="EMBL" id="MBJ6360198.1"/>
    </source>
</evidence>
<sequence length="95" mass="10279">MKEKTWIGILLAVVGLWILLPIIGVTIGWLFSLLFPLLLIGIGVVGWRNNSKVIGGAFLAVGAVLLLAKLSKILFLILAVLLVLWGVSLLTGKRY</sequence>
<keyword evidence="1" id="KW-1133">Transmembrane helix</keyword>
<feature type="transmembrane region" description="Helical" evidence="1">
    <location>
        <begin position="51"/>
        <end position="67"/>
    </location>
</feature>
<keyword evidence="1" id="KW-0812">Transmembrane</keyword>
<reference evidence="3" key="1">
    <citation type="submission" date="2020-12" db="EMBL/GenBank/DDBJ databases">
        <authorList>
            <person name="Huq M.A."/>
        </authorList>
    </citation>
    <scope>NUCLEOTIDE SEQUENCE</scope>
    <source>
        <strain evidence="3">MAHUQ-46</strain>
    </source>
</reference>
<proteinExistence type="predicted"/>
<feature type="transmembrane region" description="Helical" evidence="1">
    <location>
        <begin position="73"/>
        <end position="92"/>
    </location>
</feature>
<keyword evidence="4" id="KW-1185">Reference proteome</keyword>
<dbReference type="Proteomes" id="UP000640274">
    <property type="component" value="Unassembled WGS sequence"/>
</dbReference>
<name>A0A934J2E2_9BACL</name>
<feature type="transmembrane region" description="Helical" evidence="1">
    <location>
        <begin position="6"/>
        <end position="39"/>
    </location>
</feature>
<keyword evidence="1" id="KW-0472">Membrane</keyword>
<organism evidence="3 4">
    <name type="scientific">Paenibacillus roseus</name>
    <dbReference type="NCBI Taxonomy" id="2798579"/>
    <lineage>
        <taxon>Bacteria</taxon>
        <taxon>Bacillati</taxon>
        <taxon>Bacillota</taxon>
        <taxon>Bacilli</taxon>
        <taxon>Bacillales</taxon>
        <taxon>Paenibacillaceae</taxon>
        <taxon>Paenibacillus</taxon>
    </lineage>
</organism>
<dbReference type="AlphaFoldDB" id="A0A934J2E2"/>
<protein>
    <recommendedName>
        <fullName evidence="2">LiaF transmembrane domain-containing protein</fullName>
    </recommendedName>
</protein>
<dbReference type="RefSeq" id="WP_199017719.1">
    <property type="nucleotide sequence ID" value="NZ_JAELUP010000005.1"/>
</dbReference>
<dbReference type="Pfam" id="PF22570">
    <property type="entry name" value="LiaF-TM"/>
    <property type="match status" value="1"/>
</dbReference>
<dbReference type="EMBL" id="JAELUP010000005">
    <property type="protein sequence ID" value="MBJ6360198.1"/>
    <property type="molecule type" value="Genomic_DNA"/>
</dbReference>